<feature type="compositionally biased region" description="Basic and acidic residues" evidence="2">
    <location>
        <begin position="44"/>
        <end position="54"/>
    </location>
</feature>
<evidence type="ECO:0000313" key="4">
    <source>
        <dbReference type="Proteomes" id="UP000030671"/>
    </source>
</evidence>
<dbReference type="AlphaFoldDB" id="W4KLX1"/>
<dbReference type="GO" id="GO:0000056">
    <property type="term" value="P:ribosomal small subunit export from nucleus"/>
    <property type="evidence" value="ECO:0007669"/>
    <property type="project" value="TreeGrafter"/>
</dbReference>
<comment type="similarity">
    <text evidence="1">Belongs to the LTV1 family.</text>
</comment>
<dbReference type="EMBL" id="KI925454">
    <property type="protein sequence ID" value="ETW86828.1"/>
    <property type="molecule type" value="Genomic_DNA"/>
</dbReference>
<dbReference type="PANTHER" id="PTHR21531:SF0">
    <property type="entry name" value="PROTEIN LTV1 HOMOLOG"/>
    <property type="match status" value="1"/>
</dbReference>
<dbReference type="GO" id="GO:0042274">
    <property type="term" value="P:ribosomal small subunit biogenesis"/>
    <property type="evidence" value="ECO:0007669"/>
    <property type="project" value="InterPro"/>
</dbReference>
<dbReference type="InParanoid" id="W4KLX1"/>
<feature type="region of interest" description="Disordered" evidence="2">
    <location>
        <begin position="42"/>
        <end position="66"/>
    </location>
</feature>
<feature type="compositionally biased region" description="Acidic residues" evidence="2">
    <location>
        <begin position="312"/>
        <end position="325"/>
    </location>
</feature>
<feature type="compositionally biased region" description="Basic and acidic residues" evidence="2">
    <location>
        <begin position="294"/>
        <end position="311"/>
    </location>
</feature>
<reference evidence="3 4" key="1">
    <citation type="journal article" date="2012" name="New Phytol.">
        <title>Insight into trade-off between wood decay and parasitism from the genome of a fungal forest pathogen.</title>
        <authorList>
            <person name="Olson A."/>
            <person name="Aerts A."/>
            <person name="Asiegbu F."/>
            <person name="Belbahri L."/>
            <person name="Bouzid O."/>
            <person name="Broberg A."/>
            <person name="Canback B."/>
            <person name="Coutinho P.M."/>
            <person name="Cullen D."/>
            <person name="Dalman K."/>
            <person name="Deflorio G."/>
            <person name="van Diepen L.T."/>
            <person name="Dunand C."/>
            <person name="Duplessis S."/>
            <person name="Durling M."/>
            <person name="Gonthier P."/>
            <person name="Grimwood J."/>
            <person name="Fossdal C.G."/>
            <person name="Hansson D."/>
            <person name="Henrissat B."/>
            <person name="Hietala A."/>
            <person name="Himmelstrand K."/>
            <person name="Hoffmeister D."/>
            <person name="Hogberg N."/>
            <person name="James T.Y."/>
            <person name="Karlsson M."/>
            <person name="Kohler A."/>
            <person name="Kues U."/>
            <person name="Lee Y.H."/>
            <person name="Lin Y.C."/>
            <person name="Lind M."/>
            <person name="Lindquist E."/>
            <person name="Lombard V."/>
            <person name="Lucas S."/>
            <person name="Lunden K."/>
            <person name="Morin E."/>
            <person name="Murat C."/>
            <person name="Park J."/>
            <person name="Raffaello T."/>
            <person name="Rouze P."/>
            <person name="Salamov A."/>
            <person name="Schmutz J."/>
            <person name="Solheim H."/>
            <person name="Stahlberg J."/>
            <person name="Velez H."/>
            <person name="de Vries R.P."/>
            <person name="Wiebenga A."/>
            <person name="Woodward S."/>
            <person name="Yakovlev I."/>
            <person name="Garbelotto M."/>
            <person name="Martin F."/>
            <person name="Grigoriev I.V."/>
            <person name="Stenlid J."/>
        </authorList>
    </citation>
    <scope>NUCLEOTIDE SEQUENCE [LARGE SCALE GENOMIC DNA]</scope>
    <source>
        <strain evidence="3 4">TC 32-1</strain>
    </source>
</reference>
<feature type="region of interest" description="Disordered" evidence="2">
    <location>
        <begin position="111"/>
        <end position="146"/>
    </location>
</feature>
<protein>
    <recommendedName>
        <fullName evidence="5">Low temperature viability protein</fullName>
    </recommendedName>
</protein>
<dbReference type="eggNOG" id="KOG2637">
    <property type="taxonomic scope" value="Eukaryota"/>
</dbReference>
<evidence type="ECO:0000256" key="2">
    <source>
        <dbReference type="SAM" id="MobiDB-lite"/>
    </source>
</evidence>
<organism evidence="3 4">
    <name type="scientific">Heterobasidion irregulare (strain TC 32-1)</name>
    <dbReference type="NCBI Taxonomy" id="747525"/>
    <lineage>
        <taxon>Eukaryota</taxon>
        <taxon>Fungi</taxon>
        <taxon>Dikarya</taxon>
        <taxon>Basidiomycota</taxon>
        <taxon>Agaricomycotina</taxon>
        <taxon>Agaricomycetes</taxon>
        <taxon>Russulales</taxon>
        <taxon>Bondarzewiaceae</taxon>
        <taxon>Heterobasidion</taxon>
        <taxon>Heterobasidion annosum species complex</taxon>
    </lineage>
</organism>
<dbReference type="GO" id="GO:0005634">
    <property type="term" value="C:nucleus"/>
    <property type="evidence" value="ECO:0007669"/>
    <property type="project" value="TreeGrafter"/>
</dbReference>
<dbReference type="KEGG" id="hir:HETIRDRAFT_145186"/>
<sequence length="534" mass="60009">MPQKSIFRQPGAQHFQLVHRSQRDPLIHDPEASQHVLKAFVPENQKKGKSKAELESLLSPSDLAHDASRSNIGEASLYGVYYDDTDYDYMQHLRNVGIQEEGVDSVLIEAPAAPKSHSREKGKTPISLRDLPAESLPSTSERPWNVESQQAIPSSIAGFQPDMDPHLRQVLDALEDEAFVDEGLEDDFFENLIQDGERAPNERSDYDFVEDGVSEEADTATGEVDDNWEARFVAFKKAQQAGAGGSGGEDECSEGADTIGRMPEFSVLGGKKRRKSTSDASGYSMTSSSMFRNEGLRALDERFDQIEKEYASDEEDDPEEDDDDAPQLLTSREDFDNLMDEFLEKFEISGGKMKPSLPGTGAEKLEALRLAMGQDSRVRERGSDELDDSNDDDIFAAWAKEDKKYRWDVETVLTTHTNLENHPRLIRARESKPVPRIRLDPRTGLPSVVESPAVNAPKRQHRIPSPIDEMIPARTTITRPRAETREEKKARKDAVKASRQTRRVEKKVVKEQFSAAIKQQTRIIGDKQVKTRKL</sequence>
<feature type="compositionally biased region" description="Basic and acidic residues" evidence="2">
    <location>
        <begin position="480"/>
        <end position="504"/>
    </location>
</feature>
<dbReference type="PANTHER" id="PTHR21531">
    <property type="entry name" value="LOW-TEMPERATURE VIABILITY PROTEIN LTV1-RELATED"/>
    <property type="match status" value="1"/>
</dbReference>
<evidence type="ECO:0000256" key="1">
    <source>
        <dbReference type="ARBA" id="ARBA00009078"/>
    </source>
</evidence>
<dbReference type="GO" id="GO:0005829">
    <property type="term" value="C:cytosol"/>
    <property type="evidence" value="ECO:0007669"/>
    <property type="project" value="TreeGrafter"/>
</dbReference>
<dbReference type="STRING" id="747525.W4KLX1"/>
<feature type="compositionally biased region" description="Polar residues" evidence="2">
    <location>
        <begin position="136"/>
        <end position="146"/>
    </location>
</feature>
<dbReference type="HOGENOM" id="CLU_028555_0_0_1"/>
<feature type="region of interest" description="Disordered" evidence="2">
    <location>
        <begin position="479"/>
        <end position="504"/>
    </location>
</feature>
<dbReference type="RefSeq" id="XP_009540811.1">
    <property type="nucleotide sequence ID" value="XM_009542516.1"/>
</dbReference>
<proteinExistence type="inferred from homology"/>
<dbReference type="FunCoup" id="W4KLX1">
    <property type="interactions" value="310"/>
</dbReference>
<dbReference type="InterPro" id="IPR007307">
    <property type="entry name" value="Ltv1"/>
</dbReference>
<dbReference type="OrthoDB" id="5852896at2759"/>
<dbReference type="GO" id="GO:0030688">
    <property type="term" value="C:preribosome, small subunit precursor"/>
    <property type="evidence" value="ECO:0007669"/>
    <property type="project" value="TreeGrafter"/>
</dbReference>
<dbReference type="GeneID" id="20667068"/>
<dbReference type="Proteomes" id="UP000030671">
    <property type="component" value="Unassembled WGS sequence"/>
</dbReference>
<dbReference type="Pfam" id="PF04180">
    <property type="entry name" value="LTV"/>
    <property type="match status" value="1"/>
</dbReference>
<feature type="compositionally biased region" description="Polar residues" evidence="2">
    <location>
        <begin position="278"/>
        <end position="291"/>
    </location>
</feature>
<gene>
    <name evidence="3" type="ORF">HETIRDRAFT_145186</name>
</gene>
<feature type="region of interest" description="Disordered" evidence="2">
    <location>
        <begin position="239"/>
        <end position="334"/>
    </location>
</feature>
<keyword evidence="4" id="KW-1185">Reference proteome</keyword>
<evidence type="ECO:0000313" key="3">
    <source>
        <dbReference type="EMBL" id="ETW86828.1"/>
    </source>
</evidence>
<name>W4KLX1_HETIT</name>
<evidence type="ECO:0008006" key="5">
    <source>
        <dbReference type="Google" id="ProtNLM"/>
    </source>
</evidence>
<accession>W4KLX1</accession>